<feature type="domain" description="SF3 helicase" evidence="6">
    <location>
        <begin position="544"/>
        <end position="703"/>
    </location>
</feature>
<dbReference type="InterPro" id="IPR051620">
    <property type="entry name" value="ORF904-like_C"/>
</dbReference>
<dbReference type="InterPro" id="IPR014818">
    <property type="entry name" value="Phage/plasmid_primase_P4_C"/>
</dbReference>
<dbReference type="SMART" id="SM00885">
    <property type="entry name" value="D5_N"/>
    <property type="match status" value="1"/>
</dbReference>
<keyword evidence="1" id="KW-0547">Nucleotide-binding</keyword>
<dbReference type="PANTHER" id="PTHR35372">
    <property type="entry name" value="ATP BINDING PROTEIN-RELATED"/>
    <property type="match status" value="1"/>
</dbReference>
<keyword evidence="2" id="KW-0378">Hydrolase</keyword>
<protein>
    <submittedName>
        <fullName evidence="7">Toprim domain-containing protein</fullName>
    </submittedName>
</protein>
<feature type="compositionally biased region" description="Basic and acidic residues" evidence="4">
    <location>
        <begin position="432"/>
        <end position="451"/>
    </location>
</feature>
<feature type="domain" description="Toprim" evidence="5">
    <location>
        <begin position="221"/>
        <end position="303"/>
    </location>
</feature>
<name>A0A367EH49_9ACTN</name>
<dbReference type="InterPro" id="IPR006171">
    <property type="entry name" value="TOPRIM_dom"/>
</dbReference>
<keyword evidence="3" id="KW-0067">ATP-binding</keyword>
<evidence type="ECO:0000256" key="2">
    <source>
        <dbReference type="ARBA" id="ARBA00022801"/>
    </source>
</evidence>
<dbReference type="InterPro" id="IPR045455">
    <property type="entry name" value="NrS-1_pol-like_helicase"/>
</dbReference>
<evidence type="ECO:0000256" key="4">
    <source>
        <dbReference type="SAM" id="MobiDB-lite"/>
    </source>
</evidence>
<dbReference type="NCBIfam" id="TIGR01613">
    <property type="entry name" value="primase_Cterm"/>
    <property type="match status" value="1"/>
</dbReference>
<dbReference type="Proteomes" id="UP000253507">
    <property type="component" value="Unassembled WGS sequence"/>
</dbReference>
<dbReference type="Pfam" id="PF19263">
    <property type="entry name" value="DUF5906"/>
    <property type="match status" value="1"/>
</dbReference>
<evidence type="ECO:0000313" key="8">
    <source>
        <dbReference type="Proteomes" id="UP000253507"/>
    </source>
</evidence>
<evidence type="ECO:0000313" key="7">
    <source>
        <dbReference type="EMBL" id="RCG16965.1"/>
    </source>
</evidence>
<dbReference type="AlphaFoldDB" id="A0A367EH49"/>
<dbReference type="SMART" id="SM00493">
    <property type="entry name" value="TOPRIM"/>
    <property type="match status" value="1"/>
</dbReference>
<comment type="caution">
    <text evidence="7">The sequence shown here is derived from an EMBL/GenBank/DDBJ whole genome shotgun (WGS) entry which is preliminary data.</text>
</comment>
<evidence type="ECO:0000259" key="5">
    <source>
        <dbReference type="PROSITE" id="PS50880"/>
    </source>
</evidence>
<evidence type="ECO:0000256" key="1">
    <source>
        <dbReference type="ARBA" id="ARBA00022741"/>
    </source>
</evidence>
<reference evidence="7 8" key="1">
    <citation type="submission" date="2018-06" db="EMBL/GenBank/DDBJ databases">
        <title>Streptomyces reniochalinae sp. nov. and Streptomyces diacarnus sp. nov. from marine sponges.</title>
        <authorList>
            <person name="Li L."/>
        </authorList>
    </citation>
    <scope>NUCLEOTIDE SEQUENCE [LARGE SCALE GENOMIC DNA]</scope>
    <source>
        <strain evidence="7 8">LHW50302</strain>
    </source>
</reference>
<evidence type="ECO:0000259" key="6">
    <source>
        <dbReference type="PROSITE" id="PS51206"/>
    </source>
</evidence>
<dbReference type="EMBL" id="QOIM01000037">
    <property type="protein sequence ID" value="RCG16965.1"/>
    <property type="molecule type" value="Genomic_DNA"/>
</dbReference>
<dbReference type="Gene3D" id="3.40.50.300">
    <property type="entry name" value="P-loop containing nucleotide triphosphate hydrolases"/>
    <property type="match status" value="1"/>
</dbReference>
<dbReference type="PROSITE" id="PS51206">
    <property type="entry name" value="SF3_HELICASE_1"/>
    <property type="match status" value="1"/>
</dbReference>
<dbReference type="CDD" id="cd01029">
    <property type="entry name" value="TOPRIM_primases"/>
    <property type="match status" value="1"/>
</dbReference>
<sequence>MKFADLLARFADVSEQNDGGYLAVCPGHSDSRPSLRIWRGDDNKVRLTCRAGCETKSVIDAVGLPWSALFNATGDGLTVAKERPSLVGPAQVAALAQYVDATSLALGDYGNPIASDAMAYVDRRFGLDLETSAELMLGVDDGTVSGLEYTDSTGERRNYRSRGFRSFPRLTVPLRDFNGVARGLQGRDLTGECPGRWISLTNPEGARWSPYGVFRGQGGYGVTLVTEGPGDALTAVAVGYDAVAVRGASLASNPELVAELAAGLKGAQVIVCGDNDTAGNGFTARLADGLAGHGVDVFTLEVPYEGADLTDWRERVGARRFPNELHQAVKVAKPVAGKTGTALVDADTGALVPDSDEAARAVRLMTELADRYGSSDVLNAHALVAFTAGRIKYASGLGFYVWNGVTWERSETRVRQAIHYMGAALTVAAAEKSSEHRANGGEPKDDPGERLRKVAKGFTLTRNIDSLMRELRAVPSVHVDASEFDANADLLTFRNGTVDLRSGEMHAHRKEDMLTYALDLDYRPEAECPRWEAFLTEIFPGNPDLPGFMRRMVGYGITGHVSEQCFAVFWGKGANGKSVLTDTLTHVFRTISKTTPFATFEEKHGGGIPNDIAALRGSRLVMASEGESGKPMSEAILKRVTGKDMIAARFLRQEFFEFKPSFLLMLATNHKPRFRGQDEGLWRRVKMVPFKRWFAPHERDHHLDTKLAAEAEGIAAWAVRGAIEWYRDGLKDPDVITSAGKEYRETSDALAGFFPGVLEKGPETCMVNGNEAFNLYLEWCEAENLPGRERWTRTTFYSAMEERGVTRKKTNKGIALVGCRVADAAPAATGPGIFAK</sequence>
<dbReference type="OrthoDB" id="9763644at2"/>
<evidence type="ECO:0000256" key="3">
    <source>
        <dbReference type="ARBA" id="ARBA00022840"/>
    </source>
</evidence>
<dbReference type="InterPro" id="IPR027417">
    <property type="entry name" value="P-loop_NTPase"/>
</dbReference>
<dbReference type="PANTHER" id="PTHR35372:SF2">
    <property type="entry name" value="SF3 HELICASE DOMAIN-CONTAINING PROTEIN"/>
    <property type="match status" value="1"/>
</dbReference>
<proteinExistence type="predicted"/>
<dbReference type="GO" id="GO:0016787">
    <property type="term" value="F:hydrolase activity"/>
    <property type="evidence" value="ECO:0007669"/>
    <property type="project" value="UniProtKB-KW"/>
</dbReference>
<dbReference type="Pfam" id="PF08706">
    <property type="entry name" value="D5_N"/>
    <property type="match status" value="1"/>
</dbReference>
<feature type="region of interest" description="Disordered" evidence="4">
    <location>
        <begin position="431"/>
        <end position="451"/>
    </location>
</feature>
<dbReference type="Gene3D" id="3.40.1360.10">
    <property type="match status" value="1"/>
</dbReference>
<dbReference type="Pfam" id="PF13155">
    <property type="entry name" value="Toprim_2"/>
    <property type="match status" value="1"/>
</dbReference>
<gene>
    <name evidence="7" type="ORF">DQ392_17965</name>
</gene>
<dbReference type="InterPro" id="IPR014015">
    <property type="entry name" value="Helicase_SF3_DNA-vir"/>
</dbReference>
<dbReference type="InterPro" id="IPR006500">
    <property type="entry name" value="Helicase_put_C_phage/plasmid"/>
</dbReference>
<dbReference type="InterPro" id="IPR034154">
    <property type="entry name" value="TOPRIM_DnaG/twinkle"/>
</dbReference>
<keyword evidence="8" id="KW-1185">Reference proteome</keyword>
<dbReference type="GO" id="GO:0005524">
    <property type="term" value="F:ATP binding"/>
    <property type="evidence" value="ECO:0007669"/>
    <property type="project" value="UniProtKB-KW"/>
</dbReference>
<dbReference type="PROSITE" id="PS50880">
    <property type="entry name" value="TOPRIM"/>
    <property type="match status" value="1"/>
</dbReference>
<dbReference type="SUPFAM" id="SSF56731">
    <property type="entry name" value="DNA primase core"/>
    <property type="match status" value="1"/>
</dbReference>
<organism evidence="7 8">
    <name type="scientific">Streptomyces reniochalinae</name>
    <dbReference type="NCBI Taxonomy" id="2250578"/>
    <lineage>
        <taxon>Bacteria</taxon>
        <taxon>Bacillati</taxon>
        <taxon>Actinomycetota</taxon>
        <taxon>Actinomycetes</taxon>
        <taxon>Kitasatosporales</taxon>
        <taxon>Streptomycetaceae</taxon>
        <taxon>Streptomyces</taxon>
    </lineage>
</organism>
<accession>A0A367EH49</accession>
<dbReference type="SUPFAM" id="SSF52540">
    <property type="entry name" value="P-loop containing nucleoside triphosphate hydrolases"/>
    <property type="match status" value="1"/>
</dbReference>
<dbReference type="RefSeq" id="WP_114016660.1">
    <property type="nucleotide sequence ID" value="NZ_QOIM01000037.1"/>
</dbReference>